<name>A0A2P2CY78_9LEPT</name>
<evidence type="ECO:0000313" key="2">
    <source>
        <dbReference type="EMBL" id="GBF37211.1"/>
    </source>
</evidence>
<comment type="caution">
    <text evidence="2">The sequence shown here is derived from an EMBL/GenBank/DDBJ whole genome shotgun (WGS) entry which is preliminary data.</text>
</comment>
<keyword evidence="1" id="KW-0472">Membrane</keyword>
<keyword evidence="3" id="KW-1185">Reference proteome</keyword>
<reference evidence="2 3" key="1">
    <citation type="submission" date="2018-02" db="EMBL/GenBank/DDBJ databases">
        <title>Novel Leptospira species isolated from soil and water in Japan.</title>
        <authorList>
            <person name="Nakao R."/>
            <person name="Masuzawa T."/>
        </authorList>
    </citation>
    <scope>NUCLEOTIDE SEQUENCE [LARGE SCALE GENOMIC DNA]</scope>
    <source>
        <strain evidence="2 3">E8</strain>
    </source>
</reference>
<evidence type="ECO:0008006" key="4">
    <source>
        <dbReference type="Google" id="ProtNLM"/>
    </source>
</evidence>
<evidence type="ECO:0000313" key="3">
    <source>
        <dbReference type="Proteomes" id="UP000245076"/>
    </source>
</evidence>
<dbReference type="InterPro" id="IPR025113">
    <property type="entry name" value="TRL-like"/>
</dbReference>
<sequence>MFLFLAEKFSDPDYHAKLSENKQKSNIVTEIDSMRKIMLLAAALVLVSVTNCLPIVYGSLYTNVTDNATIFNRDNSQKDGIGEKSGEACASSILALIATGDAGIKAAAKKGGIKVVKSIDFNRSNVLGSVYVSNCTIAYGD</sequence>
<evidence type="ECO:0000256" key="1">
    <source>
        <dbReference type="SAM" id="Phobius"/>
    </source>
</evidence>
<feature type="transmembrane region" description="Helical" evidence="1">
    <location>
        <begin position="37"/>
        <end position="57"/>
    </location>
</feature>
<dbReference type="Proteomes" id="UP000245076">
    <property type="component" value="Unassembled WGS sequence"/>
</dbReference>
<organism evidence="2 3">
    <name type="scientific">Leptospira johnsonii</name>
    <dbReference type="NCBI Taxonomy" id="1917820"/>
    <lineage>
        <taxon>Bacteria</taxon>
        <taxon>Pseudomonadati</taxon>
        <taxon>Spirochaetota</taxon>
        <taxon>Spirochaetia</taxon>
        <taxon>Leptospirales</taxon>
        <taxon>Leptospiraceae</taxon>
        <taxon>Leptospira</taxon>
    </lineage>
</organism>
<keyword evidence="1" id="KW-0812">Transmembrane</keyword>
<dbReference type="EMBL" id="BFAY01000002">
    <property type="protein sequence ID" value="GBF37211.1"/>
    <property type="molecule type" value="Genomic_DNA"/>
</dbReference>
<proteinExistence type="predicted"/>
<accession>A0A2P2CY78</accession>
<protein>
    <recommendedName>
        <fullName evidence="4">TRL-like family protein</fullName>
    </recommendedName>
</protein>
<keyword evidence="1" id="KW-1133">Transmembrane helix</keyword>
<gene>
    <name evidence="2" type="ORF">LPTSP1_01890</name>
</gene>
<dbReference type="AlphaFoldDB" id="A0A2P2CY78"/>
<dbReference type="Pfam" id="PF13146">
    <property type="entry name" value="TRL"/>
    <property type="match status" value="1"/>
</dbReference>